<comment type="caution">
    <text evidence="6">The sequence shown here is derived from an EMBL/GenBank/DDBJ whole genome shotgun (WGS) entry which is preliminary data.</text>
</comment>
<evidence type="ECO:0000313" key="7">
    <source>
        <dbReference type="Proteomes" id="UP001190452"/>
    </source>
</evidence>
<keyword evidence="4" id="KW-0949">S-adenosyl-L-methionine</keyword>
<dbReference type="SUPFAM" id="SSF53335">
    <property type="entry name" value="S-adenosyl-L-methionine-dependent methyltransferases"/>
    <property type="match status" value="1"/>
</dbReference>
<dbReference type="PANTHER" id="PTHR30481:SF4">
    <property type="entry name" value="SITE-SPECIFIC DNA-METHYLTRANSFERASE (ADENINE-SPECIFIC)"/>
    <property type="match status" value="1"/>
</dbReference>
<dbReference type="Proteomes" id="UP001190452">
    <property type="component" value="Unassembled WGS sequence"/>
</dbReference>
<dbReference type="PANTHER" id="PTHR30481">
    <property type="entry name" value="DNA ADENINE METHYLASE"/>
    <property type="match status" value="1"/>
</dbReference>
<dbReference type="InterPro" id="IPR012327">
    <property type="entry name" value="MeTrfase_D12"/>
</dbReference>
<dbReference type="InterPro" id="IPR002052">
    <property type="entry name" value="DNA_methylase_N6_adenine_CS"/>
</dbReference>
<reference evidence="6 7" key="1">
    <citation type="submission" date="2023-07" db="EMBL/GenBank/DDBJ databases">
        <authorList>
            <person name="Peeters C."/>
        </authorList>
    </citation>
    <scope>NUCLEOTIDE SEQUENCE [LARGE SCALE GENOMIC DNA]</scope>
    <source>
        <strain evidence="6 7">R-77569</strain>
    </source>
</reference>
<evidence type="ECO:0000256" key="2">
    <source>
        <dbReference type="ARBA" id="ARBA00022603"/>
    </source>
</evidence>
<dbReference type="Pfam" id="PF02086">
    <property type="entry name" value="MethyltransfD12"/>
    <property type="match status" value="1"/>
</dbReference>
<proteinExistence type="predicted"/>
<sequence length="243" mass="28070">MQYPGGKGGAGVFQTIINLMPEHDVYVEAFVGGGNVLERKRPASSSIVIDRDASVCEHWRRAMPDLTVVHGDAVQWLRERQWTGRELVYCDPPYVHSTRVVRSLYNYEMTDEEHVALLDVLLTLPVPCMLSGYQNGIYEHMLRGWRRIEFRAMTRGGVRTESLWMNFEPPAVPFDLRYVGRDFRERERIKRKRDRWYARLEKMEPAERAVILEALQDLAASSDMAMQAFDPSSRVAVLDHGQI</sequence>
<organism evidence="6 7">
    <name type="scientific">Ralstonia mannitolilytica</name>
    <dbReference type="NCBI Taxonomy" id="105219"/>
    <lineage>
        <taxon>Bacteria</taxon>
        <taxon>Pseudomonadati</taxon>
        <taxon>Pseudomonadota</taxon>
        <taxon>Betaproteobacteria</taxon>
        <taxon>Burkholderiales</taxon>
        <taxon>Burkholderiaceae</taxon>
        <taxon>Ralstonia</taxon>
    </lineage>
</organism>
<accession>A0ABN9JW80</accession>
<keyword evidence="2" id="KW-0489">Methyltransferase</keyword>
<evidence type="ECO:0000256" key="4">
    <source>
        <dbReference type="ARBA" id="ARBA00022691"/>
    </source>
</evidence>
<dbReference type="Gene3D" id="3.40.50.150">
    <property type="entry name" value="Vaccinia Virus protein VP39"/>
    <property type="match status" value="1"/>
</dbReference>
<dbReference type="EC" id="2.1.1.72" evidence="1"/>
<keyword evidence="3" id="KW-0808">Transferase</keyword>
<dbReference type="RefSeq" id="WP_104566794.1">
    <property type="nucleotide sequence ID" value="NZ_CATWGG010000018.1"/>
</dbReference>
<gene>
    <name evidence="6" type="ORF">R77569_00734</name>
</gene>
<keyword evidence="7" id="KW-1185">Reference proteome</keyword>
<name>A0ABN9JW80_9RALS</name>
<dbReference type="PROSITE" id="PS00092">
    <property type="entry name" value="N6_MTASE"/>
    <property type="match status" value="1"/>
</dbReference>
<comment type="catalytic activity">
    <reaction evidence="5">
        <text>a 2'-deoxyadenosine in DNA + S-adenosyl-L-methionine = an N(6)-methyl-2'-deoxyadenosine in DNA + S-adenosyl-L-homocysteine + H(+)</text>
        <dbReference type="Rhea" id="RHEA:15197"/>
        <dbReference type="Rhea" id="RHEA-COMP:12418"/>
        <dbReference type="Rhea" id="RHEA-COMP:12419"/>
        <dbReference type="ChEBI" id="CHEBI:15378"/>
        <dbReference type="ChEBI" id="CHEBI:57856"/>
        <dbReference type="ChEBI" id="CHEBI:59789"/>
        <dbReference type="ChEBI" id="CHEBI:90615"/>
        <dbReference type="ChEBI" id="CHEBI:90616"/>
        <dbReference type="EC" id="2.1.1.72"/>
    </reaction>
</comment>
<evidence type="ECO:0000256" key="5">
    <source>
        <dbReference type="ARBA" id="ARBA00047942"/>
    </source>
</evidence>
<dbReference type="InterPro" id="IPR029063">
    <property type="entry name" value="SAM-dependent_MTases_sf"/>
</dbReference>
<evidence type="ECO:0000313" key="6">
    <source>
        <dbReference type="EMBL" id="CAJ0853785.1"/>
    </source>
</evidence>
<dbReference type="EMBL" id="CAUDKV010000002">
    <property type="protein sequence ID" value="CAJ0853785.1"/>
    <property type="molecule type" value="Genomic_DNA"/>
</dbReference>
<protein>
    <recommendedName>
        <fullName evidence="1">site-specific DNA-methyltransferase (adenine-specific)</fullName>
        <ecNumber evidence="1">2.1.1.72</ecNumber>
    </recommendedName>
</protein>
<evidence type="ECO:0000256" key="1">
    <source>
        <dbReference type="ARBA" id="ARBA00011900"/>
    </source>
</evidence>
<evidence type="ECO:0000256" key="3">
    <source>
        <dbReference type="ARBA" id="ARBA00022679"/>
    </source>
</evidence>